<evidence type="ECO:0000313" key="2">
    <source>
        <dbReference type="EMBL" id="KAK0422872.1"/>
    </source>
</evidence>
<dbReference type="Gene3D" id="6.10.250.3180">
    <property type="match status" value="1"/>
</dbReference>
<feature type="region of interest" description="Disordered" evidence="1">
    <location>
        <begin position="178"/>
        <end position="201"/>
    </location>
</feature>
<organism evidence="2 3">
    <name type="scientific">Steinernema hermaphroditum</name>
    <dbReference type="NCBI Taxonomy" id="289476"/>
    <lineage>
        <taxon>Eukaryota</taxon>
        <taxon>Metazoa</taxon>
        <taxon>Ecdysozoa</taxon>
        <taxon>Nematoda</taxon>
        <taxon>Chromadorea</taxon>
        <taxon>Rhabditida</taxon>
        <taxon>Tylenchina</taxon>
        <taxon>Panagrolaimomorpha</taxon>
        <taxon>Strongyloidoidea</taxon>
        <taxon>Steinernematidae</taxon>
        <taxon>Steinernema</taxon>
    </lineage>
</organism>
<proteinExistence type="predicted"/>
<dbReference type="EMBL" id="JAUCMV010000001">
    <property type="protein sequence ID" value="KAK0422872.1"/>
    <property type="molecule type" value="Genomic_DNA"/>
</dbReference>
<keyword evidence="3" id="KW-1185">Reference proteome</keyword>
<sequence>MKAQLQATIKEELDEFLNSKLIEEQERESVLAEVEEIYNPAAGRKLTRPACPPRMAQTFDFSAAFSGKFEGLRRTLKKASVVELRAFEKANPSMTVKTEIFWKVFCTKKATAEEGETWRDAFQRAESESKDRLKAITARHKLGEKRKTEVSKKTAPIQDLPTKSTFLPVAVPVTIVAPHKQKKRAPKRRQESGGPVITFFR</sequence>
<name>A0AA39IEE4_9BILA</name>
<accession>A0AA39IEE4</accession>
<reference evidence="2" key="1">
    <citation type="submission" date="2023-06" db="EMBL/GenBank/DDBJ databases">
        <title>Genomic analysis of the entomopathogenic nematode Steinernema hermaphroditum.</title>
        <authorList>
            <person name="Schwarz E.M."/>
            <person name="Heppert J.K."/>
            <person name="Baniya A."/>
            <person name="Schwartz H.T."/>
            <person name="Tan C.-H."/>
            <person name="Antoshechkin I."/>
            <person name="Sternberg P.W."/>
            <person name="Goodrich-Blair H."/>
            <person name="Dillman A.R."/>
        </authorList>
    </citation>
    <scope>NUCLEOTIDE SEQUENCE</scope>
    <source>
        <strain evidence="2">PS9179</strain>
        <tissue evidence="2">Whole animal</tissue>
    </source>
</reference>
<evidence type="ECO:0000313" key="3">
    <source>
        <dbReference type="Proteomes" id="UP001175271"/>
    </source>
</evidence>
<protein>
    <submittedName>
        <fullName evidence="2">Uncharacterized protein</fullName>
    </submittedName>
</protein>
<comment type="caution">
    <text evidence="2">The sequence shown here is derived from an EMBL/GenBank/DDBJ whole genome shotgun (WGS) entry which is preliminary data.</text>
</comment>
<gene>
    <name evidence="2" type="ORF">QR680_007838</name>
</gene>
<dbReference type="Proteomes" id="UP001175271">
    <property type="component" value="Unassembled WGS sequence"/>
</dbReference>
<dbReference type="AlphaFoldDB" id="A0AA39IEE4"/>
<evidence type="ECO:0000256" key="1">
    <source>
        <dbReference type="SAM" id="MobiDB-lite"/>
    </source>
</evidence>